<sequence>MTLITPELVESQTEDLLNSVIGSIQDLRKEIEGLKERAGASDGAVTAQGSKTVTQAVSLLETCQKVENRLVECRSKHAGIVQGGYALDLERARASIGCKLDRLRCTRPTGPILE</sequence>
<dbReference type="EMBL" id="CP143423">
    <property type="protein sequence ID" value="WVX49777.1"/>
    <property type="molecule type" value="Genomic_DNA"/>
</dbReference>
<accession>A0ABZ2BUR3</accession>
<reference evidence="2" key="1">
    <citation type="submission" date="2024-01" db="EMBL/GenBank/DDBJ databases">
        <title>Roseobacter fucihabitans sp. nov., isolated from the brown alga Fucus spiralis.</title>
        <authorList>
            <person name="Hahnke S."/>
            <person name="Berger M."/>
            <person name="Schlingloff A."/>
            <person name="Athale I."/>
            <person name="Neumann-Schaal M."/>
            <person name="Adenaya A."/>
            <person name="Poehlein A."/>
            <person name="Daniel R."/>
            <person name="Pertersen J."/>
            <person name="Brinkhoff T."/>
        </authorList>
    </citation>
    <scope>NUCLEOTIDE SEQUENCE [LARGE SCALE GENOMIC DNA]</scope>
    <source>
        <strain evidence="2">B14</strain>
    </source>
</reference>
<keyword evidence="2" id="KW-1185">Reference proteome</keyword>
<protein>
    <submittedName>
        <fullName evidence="1">Uncharacterized protein</fullName>
    </submittedName>
</protein>
<gene>
    <name evidence="1" type="ORF">ROLI_028720</name>
</gene>
<organism evidence="1 2">
    <name type="scientific">Roseobacter fucihabitans</name>
    <dbReference type="NCBI Taxonomy" id="1537242"/>
    <lineage>
        <taxon>Bacteria</taxon>
        <taxon>Pseudomonadati</taxon>
        <taxon>Pseudomonadota</taxon>
        <taxon>Alphaproteobacteria</taxon>
        <taxon>Rhodobacterales</taxon>
        <taxon>Roseobacteraceae</taxon>
        <taxon>Roseobacter</taxon>
    </lineage>
</organism>
<proteinExistence type="predicted"/>
<evidence type="ECO:0000313" key="2">
    <source>
        <dbReference type="Proteomes" id="UP001318682"/>
    </source>
</evidence>
<dbReference type="Proteomes" id="UP001318682">
    <property type="component" value="Chromosome"/>
</dbReference>
<evidence type="ECO:0000313" key="1">
    <source>
        <dbReference type="EMBL" id="WVX49777.1"/>
    </source>
</evidence>
<name>A0ABZ2BUR3_9RHOB</name>